<dbReference type="EMBL" id="JACHOO010000005">
    <property type="protein sequence ID" value="MBB5753652.1"/>
    <property type="molecule type" value="Genomic_DNA"/>
</dbReference>
<dbReference type="AlphaFoldDB" id="A0A7W9L2M7"/>
<name>A0A7W9L2M7_9HYPH</name>
<dbReference type="Proteomes" id="UP000523821">
    <property type="component" value="Unassembled WGS sequence"/>
</dbReference>
<evidence type="ECO:0000313" key="1">
    <source>
        <dbReference type="EMBL" id="MBB5753652.1"/>
    </source>
</evidence>
<organism evidence="1 2">
    <name type="scientific">Prosthecomicrobium pneumaticum</name>
    <dbReference type="NCBI Taxonomy" id="81895"/>
    <lineage>
        <taxon>Bacteria</taxon>
        <taxon>Pseudomonadati</taxon>
        <taxon>Pseudomonadota</taxon>
        <taxon>Alphaproteobacteria</taxon>
        <taxon>Hyphomicrobiales</taxon>
        <taxon>Kaistiaceae</taxon>
        <taxon>Prosthecomicrobium</taxon>
    </lineage>
</organism>
<sequence length="199" mass="21297">MPLFGVAATALHDGVRRGGPIIPSDARDNGGGHSHDKALRFRRVSLWRPASLGGAAGRDEDDPASRCRSRSCPHCIERIGKARIVPVLEEAGQPRPHAGAMSFLARRSELGGRQGAERVRPPLIVAGRSSGRTDHFPPPVRLRACPALSEKPLAVAVKASFRLQLSGCSSCPPVSNHVHLVLDRQGSDRRPATRASPRS</sequence>
<comment type="caution">
    <text evidence="1">The sequence shown here is derived from an EMBL/GenBank/DDBJ whole genome shotgun (WGS) entry which is preliminary data.</text>
</comment>
<keyword evidence="2" id="KW-1185">Reference proteome</keyword>
<proteinExistence type="predicted"/>
<reference evidence="1 2" key="1">
    <citation type="submission" date="2020-08" db="EMBL/GenBank/DDBJ databases">
        <title>Genomic Encyclopedia of Type Strains, Phase IV (KMG-IV): sequencing the most valuable type-strain genomes for metagenomic binning, comparative biology and taxonomic classification.</title>
        <authorList>
            <person name="Goeker M."/>
        </authorList>
    </citation>
    <scope>NUCLEOTIDE SEQUENCE [LARGE SCALE GENOMIC DNA]</scope>
    <source>
        <strain evidence="1 2">DSM 16268</strain>
    </source>
</reference>
<evidence type="ECO:0000313" key="2">
    <source>
        <dbReference type="Proteomes" id="UP000523821"/>
    </source>
</evidence>
<gene>
    <name evidence="1" type="ORF">GGQ63_002722</name>
</gene>
<protein>
    <submittedName>
        <fullName evidence="1">Uncharacterized protein</fullName>
    </submittedName>
</protein>
<accession>A0A7W9L2M7</accession>